<keyword evidence="2" id="KW-0175">Coiled coil</keyword>
<protein>
    <submittedName>
        <fullName evidence="5">Type III restriction/modification enzyme restriction subunit</fullName>
    </submittedName>
</protein>
<dbReference type="Gene3D" id="3.40.50.300">
    <property type="entry name" value="P-loop containing nucleotide triphosphate hydrolases"/>
    <property type="match status" value="2"/>
</dbReference>
<keyword evidence="6" id="KW-1185">Reference proteome</keyword>
<gene>
    <name evidence="5" type="ORF">EDC24_0136</name>
</gene>
<dbReference type="RefSeq" id="WP_211342324.1">
    <property type="nucleotide sequence ID" value="NZ_RKRF01000007.1"/>
</dbReference>
<dbReference type="Proteomes" id="UP000276443">
    <property type="component" value="Unassembled WGS sequence"/>
</dbReference>
<dbReference type="GO" id="GO:0003677">
    <property type="term" value="F:DNA binding"/>
    <property type="evidence" value="ECO:0007669"/>
    <property type="project" value="InterPro"/>
</dbReference>
<feature type="domain" description="Helicase C-terminal" evidence="4">
    <location>
        <begin position="712"/>
        <end position="876"/>
    </location>
</feature>
<dbReference type="InterPro" id="IPR014001">
    <property type="entry name" value="Helicase_ATP-bd"/>
</dbReference>
<name>A0A3N5C9K5_9BACI</name>
<dbReference type="PANTHER" id="PTHR45766:SF6">
    <property type="entry name" value="SWI_SNF-RELATED MATRIX-ASSOCIATED ACTIN-DEPENDENT REGULATOR OF CHROMATIN SUBFAMILY A-LIKE PROTEIN 1"/>
    <property type="match status" value="1"/>
</dbReference>
<dbReference type="InterPro" id="IPR006935">
    <property type="entry name" value="Helicase/UvrB_N"/>
</dbReference>
<dbReference type="InterPro" id="IPR027417">
    <property type="entry name" value="P-loop_NTPase"/>
</dbReference>
<dbReference type="Pfam" id="PF13091">
    <property type="entry name" value="PLDc_2"/>
    <property type="match status" value="1"/>
</dbReference>
<dbReference type="SUPFAM" id="SSF52540">
    <property type="entry name" value="P-loop containing nucleoside triphosphate hydrolases"/>
    <property type="match status" value="2"/>
</dbReference>
<dbReference type="PROSITE" id="PS51194">
    <property type="entry name" value="HELICASE_CTER"/>
    <property type="match status" value="1"/>
</dbReference>
<keyword evidence="1" id="KW-0378">Hydrolase</keyword>
<dbReference type="GO" id="GO:0006281">
    <property type="term" value="P:DNA repair"/>
    <property type="evidence" value="ECO:0007669"/>
    <property type="project" value="TreeGrafter"/>
</dbReference>
<dbReference type="AlphaFoldDB" id="A0A3N5C9K5"/>
<evidence type="ECO:0000256" key="2">
    <source>
        <dbReference type="SAM" id="Coils"/>
    </source>
</evidence>
<dbReference type="SMART" id="SM00490">
    <property type="entry name" value="HELICc"/>
    <property type="match status" value="1"/>
</dbReference>
<evidence type="ECO:0000259" key="3">
    <source>
        <dbReference type="PROSITE" id="PS51192"/>
    </source>
</evidence>
<dbReference type="PROSITE" id="PS51192">
    <property type="entry name" value="HELICASE_ATP_BIND_1"/>
    <property type="match status" value="1"/>
</dbReference>
<dbReference type="SMART" id="SM00487">
    <property type="entry name" value="DEXDc"/>
    <property type="match status" value="1"/>
</dbReference>
<dbReference type="SUPFAM" id="SSF56024">
    <property type="entry name" value="Phospholipase D/nuclease"/>
    <property type="match status" value="1"/>
</dbReference>
<dbReference type="Gene3D" id="3.30.870.10">
    <property type="entry name" value="Endonuclease Chain A"/>
    <property type="match status" value="1"/>
</dbReference>
<dbReference type="PANTHER" id="PTHR45766">
    <property type="entry name" value="DNA ANNEALING HELICASE AND ENDONUCLEASE ZRANB3 FAMILY MEMBER"/>
    <property type="match status" value="1"/>
</dbReference>
<dbReference type="EMBL" id="RKRF01000007">
    <property type="protein sequence ID" value="RPF55265.1"/>
    <property type="molecule type" value="Genomic_DNA"/>
</dbReference>
<dbReference type="GO" id="GO:0005524">
    <property type="term" value="F:ATP binding"/>
    <property type="evidence" value="ECO:0007669"/>
    <property type="project" value="InterPro"/>
</dbReference>
<dbReference type="InterPro" id="IPR025202">
    <property type="entry name" value="PLD-like_dom"/>
</dbReference>
<dbReference type="InterPro" id="IPR049730">
    <property type="entry name" value="SNF2/RAD54-like_C"/>
</dbReference>
<organism evidence="5 6">
    <name type="scientific">Aquisalibacillus elongatus</name>
    <dbReference type="NCBI Taxonomy" id="485577"/>
    <lineage>
        <taxon>Bacteria</taxon>
        <taxon>Bacillati</taxon>
        <taxon>Bacillota</taxon>
        <taxon>Bacilli</taxon>
        <taxon>Bacillales</taxon>
        <taxon>Bacillaceae</taxon>
        <taxon>Aquisalibacillus</taxon>
    </lineage>
</organism>
<evidence type="ECO:0000313" key="6">
    <source>
        <dbReference type="Proteomes" id="UP000276443"/>
    </source>
</evidence>
<comment type="caution">
    <text evidence="5">The sequence shown here is derived from an EMBL/GenBank/DDBJ whole genome shotgun (WGS) entry which is preliminary data.</text>
</comment>
<dbReference type="Pfam" id="PF00271">
    <property type="entry name" value="Helicase_C"/>
    <property type="match status" value="1"/>
</dbReference>
<evidence type="ECO:0000313" key="5">
    <source>
        <dbReference type="EMBL" id="RPF55265.1"/>
    </source>
</evidence>
<proteinExistence type="predicted"/>
<dbReference type="GO" id="GO:0016787">
    <property type="term" value="F:hydrolase activity"/>
    <property type="evidence" value="ECO:0007669"/>
    <property type="project" value="UniProtKB-KW"/>
</dbReference>
<reference evidence="5 6" key="1">
    <citation type="submission" date="2018-11" db="EMBL/GenBank/DDBJ databases">
        <title>Genomic Encyclopedia of Type Strains, Phase IV (KMG-IV): sequencing the most valuable type-strain genomes for metagenomic binning, comparative biology and taxonomic classification.</title>
        <authorList>
            <person name="Goeker M."/>
        </authorList>
    </citation>
    <scope>NUCLEOTIDE SEQUENCE [LARGE SCALE GENOMIC DNA]</scope>
    <source>
        <strain evidence="5 6">DSM 18090</strain>
    </source>
</reference>
<evidence type="ECO:0000259" key="4">
    <source>
        <dbReference type="PROSITE" id="PS51194"/>
    </source>
</evidence>
<feature type="coiled-coil region" evidence="2">
    <location>
        <begin position="896"/>
        <end position="930"/>
    </location>
</feature>
<dbReference type="Pfam" id="PF04851">
    <property type="entry name" value="ResIII"/>
    <property type="match status" value="1"/>
</dbReference>
<evidence type="ECO:0000256" key="1">
    <source>
        <dbReference type="ARBA" id="ARBA00022801"/>
    </source>
</evidence>
<dbReference type="InterPro" id="IPR001650">
    <property type="entry name" value="Helicase_C-like"/>
</dbReference>
<accession>A0A3N5C9K5</accession>
<sequence>MDKMETDKNSTKDLFIVDNTKSEWSVSRYIKEWCDVSSNMDIATGYFEIGALLDLEEKWRKLENIRILFGGEVSRRTKKSFSEGLQEIAKRIDISVEDEKDKNEFLQGVPAIVQAIKEKKIEFRFYKKTKFHAKAYITYFRDDIYHNIPSVANVPKGMALVGSSNFTYAGLNQNVELNVQVNNNLTELQDWFDYHWDQAEEINDDVLEVIERHVKEYSPHEVYIKSMYEYFNNRSKTITEWEKTGSNIYGKLEQYQKDGYNSLMEITNKYGGAFLCDGVGLGKTFVGLMLLERLLMKENKRVLLLVPASARKPVWEAKIKQFLPHILDGFIPFRIINHSDLSLPRNQEMLQQMAKQADCIIIDEAHHFRNRHSKRYRKLFDLVGMGQNKKLFMLTATPINNSFLDLQHMIELFTQRKDNFFKDAPLGIHSLMGHFRKMENSLNQLILKRHENTNTYNDINDFNEEKDDIFKHDKLVNELVVQRSRAYAKKSSKQYGGTEVLFPERMPPIVANYSLQKSYGKLIDLFINSFDRYNEKTNKHEPIFALPIYSPYDPPYYLGDPNEIEPMKKGRQAQIVQLIRMLLLKRFESSPAAFEETCIRLFRRLYKFVLEYSSETKKRTVKKFEQRRNNVLSYILNSKEEEFETEIEFEDDEFPDYLWDTEENMSLNEFDFDIMVDDSLSDLELLASFLEELMKFTANQDDKLTTLKKILTTDKLLDNKKVLIFTEFRSTAKYLYEELNKIGINNIVQLDGNSKVDREEVITSFAPFYNDSTPQEQNKEIQVLISTDVLAEGLNLQDASRLINYDLHWNPVRLMQRIGRIDRRMDPEIEKELIDTYPSLKDDRKSIYYWNFLPPKELNELLTLYKNVTKKTLRISKAFGIEGKKLLTPNDDYEALKEFNQQYEGQESREEQLRLEYEKLLKEYNNIDQVISNLPKRMFSGKSTTFAKGVFFCYRLPTRDSNGNWVQEGITKWYLFDFHTSEVIEDPYEIWSNIKSDKEDKRVLTITEEEFNNIKERINKYIQKYYLKPGQVPLQYKQKLLTWLEIV</sequence>
<dbReference type="GO" id="GO:0031297">
    <property type="term" value="P:replication fork processing"/>
    <property type="evidence" value="ECO:0007669"/>
    <property type="project" value="TreeGrafter"/>
</dbReference>
<dbReference type="CDD" id="cd18793">
    <property type="entry name" value="SF2_C_SNF"/>
    <property type="match status" value="1"/>
</dbReference>
<feature type="domain" description="Helicase ATP-binding" evidence="3">
    <location>
        <begin position="264"/>
        <end position="416"/>
    </location>
</feature>